<reference evidence="4" key="1">
    <citation type="submission" date="2021-10" db="EMBL/GenBank/DDBJ databases">
        <title>De novo Genome Assembly of Clathrus columnatus (Basidiomycota, Fungi) Using Illumina and Nanopore Sequence Data.</title>
        <authorList>
            <person name="Ogiso-Tanaka E."/>
            <person name="Itagaki H."/>
            <person name="Hosoya T."/>
            <person name="Hosaka K."/>
        </authorList>
    </citation>
    <scope>NUCLEOTIDE SEQUENCE</scope>
    <source>
        <strain evidence="4">MO-923</strain>
    </source>
</reference>
<dbReference type="AlphaFoldDB" id="A0AAV5AGI6"/>
<evidence type="ECO:0000256" key="2">
    <source>
        <dbReference type="SAM" id="Phobius"/>
    </source>
</evidence>
<sequence>MTQGHLTGNLSAAQAAINTRVLELWLISGAVADTLIAAVLIYLLLKARGVFHDTNFALQRLVRLTMESNALSASMAILSLILYFAAPGTSYFLTPTYFFGKIYANSLLVTFNNRIYISGRSGKISSGGTSSSGSTRQGMGGYHAAAPPRPSAVSSFKIEPFNRSSMRESVEMGDMDVDIRQRVIVIGL</sequence>
<feature type="region of interest" description="Disordered" evidence="1">
    <location>
        <begin position="123"/>
        <end position="150"/>
    </location>
</feature>
<evidence type="ECO:0000313" key="4">
    <source>
        <dbReference type="EMBL" id="GJJ12832.1"/>
    </source>
</evidence>
<gene>
    <name evidence="4" type="ORF">Clacol_007077</name>
</gene>
<comment type="caution">
    <text evidence="4">The sequence shown here is derived from an EMBL/GenBank/DDBJ whole genome shotgun (WGS) entry which is preliminary data.</text>
</comment>
<feature type="transmembrane region" description="Helical" evidence="2">
    <location>
        <begin position="66"/>
        <end position="86"/>
    </location>
</feature>
<feature type="domain" description="DUF6534" evidence="3">
    <location>
        <begin position="30"/>
        <end position="114"/>
    </location>
</feature>
<evidence type="ECO:0000259" key="3">
    <source>
        <dbReference type="Pfam" id="PF20152"/>
    </source>
</evidence>
<dbReference type="Pfam" id="PF20152">
    <property type="entry name" value="DUF6534"/>
    <property type="match status" value="1"/>
</dbReference>
<evidence type="ECO:0000256" key="1">
    <source>
        <dbReference type="SAM" id="MobiDB-lite"/>
    </source>
</evidence>
<keyword evidence="2" id="KW-1133">Transmembrane helix</keyword>
<protein>
    <recommendedName>
        <fullName evidence="3">DUF6534 domain-containing protein</fullName>
    </recommendedName>
</protein>
<accession>A0AAV5AGI6</accession>
<dbReference type="InterPro" id="IPR045339">
    <property type="entry name" value="DUF6534"/>
</dbReference>
<dbReference type="PANTHER" id="PTHR40465">
    <property type="entry name" value="CHROMOSOME 1, WHOLE GENOME SHOTGUN SEQUENCE"/>
    <property type="match status" value="1"/>
</dbReference>
<dbReference type="Proteomes" id="UP001050691">
    <property type="component" value="Unassembled WGS sequence"/>
</dbReference>
<dbReference type="PANTHER" id="PTHR40465:SF1">
    <property type="entry name" value="DUF6534 DOMAIN-CONTAINING PROTEIN"/>
    <property type="match status" value="1"/>
</dbReference>
<keyword evidence="5" id="KW-1185">Reference proteome</keyword>
<feature type="compositionally biased region" description="Low complexity" evidence="1">
    <location>
        <begin position="123"/>
        <end position="137"/>
    </location>
</feature>
<keyword evidence="2" id="KW-0812">Transmembrane</keyword>
<proteinExistence type="predicted"/>
<name>A0AAV5AGI6_9AGAM</name>
<keyword evidence="2" id="KW-0472">Membrane</keyword>
<evidence type="ECO:0000313" key="5">
    <source>
        <dbReference type="Proteomes" id="UP001050691"/>
    </source>
</evidence>
<dbReference type="EMBL" id="BPWL01000008">
    <property type="protein sequence ID" value="GJJ12832.1"/>
    <property type="molecule type" value="Genomic_DNA"/>
</dbReference>
<organism evidence="4 5">
    <name type="scientific">Clathrus columnatus</name>
    <dbReference type="NCBI Taxonomy" id="1419009"/>
    <lineage>
        <taxon>Eukaryota</taxon>
        <taxon>Fungi</taxon>
        <taxon>Dikarya</taxon>
        <taxon>Basidiomycota</taxon>
        <taxon>Agaricomycotina</taxon>
        <taxon>Agaricomycetes</taxon>
        <taxon>Phallomycetidae</taxon>
        <taxon>Phallales</taxon>
        <taxon>Clathraceae</taxon>
        <taxon>Clathrus</taxon>
    </lineage>
</organism>
<feature type="transmembrane region" description="Helical" evidence="2">
    <location>
        <begin position="24"/>
        <end position="45"/>
    </location>
</feature>